<feature type="domain" description="Protein kinase" evidence="2">
    <location>
        <begin position="70"/>
        <end position="355"/>
    </location>
</feature>
<reference evidence="3 4" key="1">
    <citation type="journal article" date="2022" name="Nat. Plants">
        <title>Genomes of leafy and leafless Platanthera orchids illuminate the evolution of mycoheterotrophy.</title>
        <authorList>
            <person name="Li M.H."/>
            <person name="Liu K.W."/>
            <person name="Li Z."/>
            <person name="Lu H.C."/>
            <person name="Ye Q.L."/>
            <person name="Zhang D."/>
            <person name="Wang J.Y."/>
            <person name="Li Y.F."/>
            <person name="Zhong Z.M."/>
            <person name="Liu X."/>
            <person name="Yu X."/>
            <person name="Liu D.K."/>
            <person name="Tu X.D."/>
            <person name="Liu B."/>
            <person name="Hao Y."/>
            <person name="Liao X.Y."/>
            <person name="Jiang Y.T."/>
            <person name="Sun W.H."/>
            <person name="Chen J."/>
            <person name="Chen Y.Q."/>
            <person name="Ai Y."/>
            <person name="Zhai J.W."/>
            <person name="Wu S.S."/>
            <person name="Zhou Z."/>
            <person name="Hsiao Y.Y."/>
            <person name="Wu W.L."/>
            <person name="Chen Y.Y."/>
            <person name="Lin Y.F."/>
            <person name="Hsu J.L."/>
            <person name="Li C.Y."/>
            <person name="Wang Z.W."/>
            <person name="Zhao X."/>
            <person name="Zhong W.Y."/>
            <person name="Ma X.K."/>
            <person name="Ma L."/>
            <person name="Huang J."/>
            <person name="Chen G.Z."/>
            <person name="Huang M.Z."/>
            <person name="Huang L."/>
            <person name="Peng D.H."/>
            <person name="Luo Y.B."/>
            <person name="Zou S.Q."/>
            <person name="Chen S.P."/>
            <person name="Lan S."/>
            <person name="Tsai W.C."/>
            <person name="Van de Peer Y."/>
            <person name="Liu Z.J."/>
        </authorList>
    </citation>
    <scope>NUCLEOTIDE SEQUENCE [LARGE SCALE GENOMIC DNA]</scope>
    <source>
        <strain evidence="3">Lor288</strain>
    </source>
</reference>
<dbReference type="Gene3D" id="3.30.200.20">
    <property type="entry name" value="Phosphorylase Kinase, domain 1"/>
    <property type="match status" value="1"/>
</dbReference>
<keyword evidence="3" id="KW-0418">Kinase</keyword>
<dbReference type="PANTHER" id="PTHR45621">
    <property type="entry name" value="OS01G0588500 PROTEIN-RELATED"/>
    <property type="match status" value="1"/>
</dbReference>
<dbReference type="Pfam" id="PF07714">
    <property type="entry name" value="PK_Tyr_Ser-Thr"/>
    <property type="match status" value="1"/>
</dbReference>
<keyword evidence="3" id="KW-0808">Transferase</keyword>
<dbReference type="PROSITE" id="PS50011">
    <property type="entry name" value="PROTEIN_KINASE_DOM"/>
    <property type="match status" value="1"/>
</dbReference>
<organism evidence="3 4">
    <name type="scientific">Platanthera guangdongensis</name>
    <dbReference type="NCBI Taxonomy" id="2320717"/>
    <lineage>
        <taxon>Eukaryota</taxon>
        <taxon>Viridiplantae</taxon>
        <taxon>Streptophyta</taxon>
        <taxon>Embryophyta</taxon>
        <taxon>Tracheophyta</taxon>
        <taxon>Spermatophyta</taxon>
        <taxon>Magnoliopsida</taxon>
        <taxon>Liliopsida</taxon>
        <taxon>Asparagales</taxon>
        <taxon>Orchidaceae</taxon>
        <taxon>Orchidoideae</taxon>
        <taxon>Orchideae</taxon>
        <taxon>Orchidinae</taxon>
        <taxon>Platanthera</taxon>
    </lineage>
</organism>
<accession>A0ABR2LJQ1</accession>
<dbReference type="SUPFAM" id="SSF56112">
    <property type="entry name" value="Protein kinase-like (PK-like)"/>
    <property type="match status" value="1"/>
</dbReference>
<feature type="region of interest" description="Disordered" evidence="1">
    <location>
        <begin position="373"/>
        <end position="396"/>
    </location>
</feature>
<evidence type="ECO:0000256" key="1">
    <source>
        <dbReference type="SAM" id="MobiDB-lite"/>
    </source>
</evidence>
<dbReference type="InterPro" id="IPR001245">
    <property type="entry name" value="Ser-Thr/Tyr_kinase_cat_dom"/>
</dbReference>
<gene>
    <name evidence="3" type="ORF">KSP40_PGU019057</name>
</gene>
<feature type="compositionally biased region" description="Basic and acidic residues" evidence="1">
    <location>
        <begin position="373"/>
        <end position="386"/>
    </location>
</feature>
<dbReference type="PROSITE" id="PS00108">
    <property type="entry name" value="PROTEIN_KINASE_ST"/>
    <property type="match status" value="1"/>
</dbReference>
<sequence>MPGRSLQASLLKSCCFFDGGSHEGKLASNQGSLRRVSEAAISTEHLSISLSGSNLHAFTLSDLQVITGRFSGSKLLGKGGFGPVYRGLIDGRVRPGMEPQEVAVKILDLDGVQGHREWLAEVMFLGKLRHPHLVRLIGYCYEEEQRGCWFMNIWRRAAWRTTFFPMHAGFLTSLPWSTRLKIAVGAAKGLAFLHGAEKPVIYRDFKASNILLDQDYTAKLSDFGLAKDGPEGDDSHVSTRVMGTRGYTAPEYIMTGHLTSKSDVYSFGVVLLELLTGRRSVDTARPNREQNLVEWARPHLNDPRKLSRIMDSTLEGMYSMKAAQRAAAMAHQCLSLRPKSRPPMAAIVEALEPLLDLVDGMVGSFVFTVAPEKGGDEEAEKKDSGENGKQSQGQRHKMWSAMYGNPNNMLIYRSRAGDNHRNVARAMEEMQCK</sequence>
<comment type="caution">
    <text evidence="3">The sequence shown here is derived from an EMBL/GenBank/DDBJ whole genome shotgun (WGS) entry which is preliminary data.</text>
</comment>
<protein>
    <submittedName>
        <fullName evidence="3">Serine/threonine-protein kinase</fullName>
    </submittedName>
</protein>
<dbReference type="InterPro" id="IPR011009">
    <property type="entry name" value="Kinase-like_dom_sf"/>
</dbReference>
<keyword evidence="4" id="KW-1185">Reference proteome</keyword>
<dbReference type="Gene3D" id="1.10.510.10">
    <property type="entry name" value="Transferase(Phosphotransferase) domain 1"/>
    <property type="match status" value="1"/>
</dbReference>
<dbReference type="InterPro" id="IPR008271">
    <property type="entry name" value="Ser/Thr_kinase_AS"/>
</dbReference>
<dbReference type="GO" id="GO:0016301">
    <property type="term" value="F:kinase activity"/>
    <property type="evidence" value="ECO:0007669"/>
    <property type="project" value="UniProtKB-KW"/>
</dbReference>
<evidence type="ECO:0000313" key="4">
    <source>
        <dbReference type="Proteomes" id="UP001412067"/>
    </source>
</evidence>
<dbReference type="EMBL" id="JBBWWR010000019">
    <property type="protein sequence ID" value="KAK8942311.1"/>
    <property type="molecule type" value="Genomic_DNA"/>
</dbReference>
<evidence type="ECO:0000259" key="2">
    <source>
        <dbReference type="PROSITE" id="PS50011"/>
    </source>
</evidence>
<name>A0ABR2LJQ1_9ASPA</name>
<dbReference type="Proteomes" id="UP001412067">
    <property type="component" value="Unassembled WGS sequence"/>
</dbReference>
<dbReference type="InterPro" id="IPR050823">
    <property type="entry name" value="Plant_Ser_Thr_Prot_Kinase"/>
</dbReference>
<proteinExistence type="predicted"/>
<dbReference type="InterPro" id="IPR000719">
    <property type="entry name" value="Prot_kinase_dom"/>
</dbReference>
<evidence type="ECO:0000313" key="3">
    <source>
        <dbReference type="EMBL" id="KAK8942311.1"/>
    </source>
</evidence>